<dbReference type="PIRSF" id="PIRSF036402">
    <property type="entry name" value="Ureas_acces_UreE"/>
    <property type="match status" value="1"/>
</dbReference>
<dbReference type="AlphaFoldDB" id="A0A369QH06"/>
<dbReference type="GO" id="GO:0006457">
    <property type="term" value="P:protein folding"/>
    <property type="evidence" value="ECO:0007669"/>
    <property type="project" value="InterPro"/>
</dbReference>
<dbReference type="OrthoDB" id="9810882at2"/>
<feature type="domain" description="UreE urease accessory N-terminal" evidence="6">
    <location>
        <begin position="6"/>
        <end position="70"/>
    </location>
</feature>
<accession>A0A369QH06</accession>
<dbReference type="NCBIfam" id="NF009754">
    <property type="entry name" value="PRK13261.1-6"/>
    <property type="match status" value="1"/>
</dbReference>
<keyword evidence="4 5" id="KW-0143">Chaperone</keyword>
<evidence type="ECO:0000256" key="5">
    <source>
        <dbReference type="HAMAP-Rule" id="MF_00822"/>
    </source>
</evidence>
<keyword evidence="2 5" id="KW-0963">Cytoplasm</keyword>
<dbReference type="SUPFAM" id="SSF69287">
    <property type="entry name" value="Urease metallochaperone UreE, N-terminal domain"/>
    <property type="match status" value="1"/>
</dbReference>
<dbReference type="InterPro" id="IPR036118">
    <property type="entry name" value="UreE_N_sf"/>
</dbReference>
<evidence type="ECO:0000259" key="6">
    <source>
        <dbReference type="SMART" id="SM00988"/>
    </source>
</evidence>
<dbReference type="GO" id="GO:0016151">
    <property type="term" value="F:nickel cation binding"/>
    <property type="evidence" value="ECO:0007669"/>
    <property type="project" value="UniProtKB-UniRule"/>
</dbReference>
<dbReference type="Gene3D" id="2.60.260.20">
    <property type="entry name" value="Urease metallochaperone UreE, N-terminal domain"/>
    <property type="match status" value="1"/>
</dbReference>
<dbReference type="InterPro" id="IPR012406">
    <property type="entry name" value="UreE"/>
</dbReference>
<evidence type="ECO:0000313" key="8">
    <source>
        <dbReference type="Proteomes" id="UP000253919"/>
    </source>
</evidence>
<dbReference type="GO" id="GO:0019627">
    <property type="term" value="P:urea metabolic process"/>
    <property type="evidence" value="ECO:0007669"/>
    <property type="project" value="InterPro"/>
</dbReference>
<reference evidence="7 8" key="1">
    <citation type="submission" date="2018-04" db="EMBL/GenBank/DDBJ databases">
        <title>Adhaeribacter sp. HMF7616 genome sequencing and assembly.</title>
        <authorList>
            <person name="Kang H."/>
            <person name="Kang J."/>
            <person name="Cha I."/>
            <person name="Kim H."/>
            <person name="Joh K."/>
        </authorList>
    </citation>
    <scope>NUCLEOTIDE SEQUENCE [LARGE SCALE GENOMIC DNA]</scope>
    <source>
        <strain evidence="7 8">HMF7616</strain>
    </source>
</reference>
<dbReference type="GO" id="GO:0065003">
    <property type="term" value="P:protein-containing complex assembly"/>
    <property type="evidence" value="ECO:0007669"/>
    <property type="project" value="InterPro"/>
</dbReference>
<dbReference type="GO" id="GO:0005737">
    <property type="term" value="C:cytoplasm"/>
    <property type="evidence" value="ECO:0007669"/>
    <property type="project" value="UniProtKB-SubCell"/>
</dbReference>
<comment type="subcellular location">
    <subcellularLocation>
        <location evidence="1 5">Cytoplasm</location>
    </subcellularLocation>
</comment>
<dbReference type="InterPro" id="IPR007864">
    <property type="entry name" value="UreE_C_dom"/>
</dbReference>
<dbReference type="EMBL" id="QASA01000001">
    <property type="protein sequence ID" value="RDC62855.1"/>
    <property type="molecule type" value="Genomic_DNA"/>
</dbReference>
<sequence length="171" mass="19262">MIIKEIIGNTAFLSLANRTVDYLYLEWFETTKRIIRKETAAGQEVAIKLLQEGLRLQEGDVLWVNESAAIVVSIIACEAIVITPQSLLQMGTVCYEIGNKHLPLFIQDDEVLVPYEAPLFRLLAASGYQPQIKTRKLLHMLKANVVPHEHERVSKSGETLFTKILNLSTKS</sequence>
<keyword evidence="8" id="KW-1185">Reference proteome</keyword>
<protein>
    <recommendedName>
        <fullName evidence="5">Urease accessory protein UreE</fullName>
    </recommendedName>
</protein>
<dbReference type="Gene3D" id="3.30.70.790">
    <property type="entry name" value="UreE, C-terminal domain"/>
    <property type="match status" value="1"/>
</dbReference>
<name>A0A369QH06_9BACT</name>
<comment type="similarity">
    <text evidence="5">Belongs to the UreE family.</text>
</comment>
<dbReference type="CDD" id="cd00571">
    <property type="entry name" value="UreE"/>
    <property type="match status" value="1"/>
</dbReference>
<dbReference type="Pfam" id="PF02814">
    <property type="entry name" value="UreE_N"/>
    <property type="match status" value="1"/>
</dbReference>
<dbReference type="GO" id="GO:0051082">
    <property type="term" value="F:unfolded protein binding"/>
    <property type="evidence" value="ECO:0007669"/>
    <property type="project" value="UniProtKB-UniRule"/>
</dbReference>
<dbReference type="Pfam" id="PF05194">
    <property type="entry name" value="UreE_C"/>
    <property type="match status" value="1"/>
</dbReference>
<comment type="caution">
    <text evidence="7">The sequence shown here is derived from an EMBL/GenBank/DDBJ whole genome shotgun (WGS) entry which is preliminary data.</text>
</comment>
<dbReference type="Proteomes" id="UP000253919">
    <property type="component" value="Unassembled WGS sequence"/>
</dbReference>
<evidence type="ECO:0000256" key="2">
    <source>
        <dbReference type="ARBA" id="ARBA00022490"/>
    </source>
</evidence>
<dbReference type="InterPro" id="IPR004029">
    <property type="entry name" value="UreE_N"/>
</dbReference>
<dbReference type="RefSeq" id="WP_115372246.1">
    <property type="nucleotide sequence ID" value="NZ_QASA01000001.1"/>
</dbReference>
<evidence type="ECO:0000256" key="3">
    <source>
        <dbReference type="ARBA" id="ARBA00022596"/>
    </source>
</evidence>
<organism evidence="7 8">
    <name type="scientific">Adhaeribacter pallidiroseus</name>
    <dbReference type="NCBI Taxonomy" id="2072847"/>
    <lineage>
        <taxon>Bacteria</taxon>
        <taxon>Pseudomonadati</taxon>
        <taxon>Bacteroidota</taxon>
        <taxon>Cytophagia</taxon>
        <taxon>Cytophagales</taxon>
        <taxon>Hymenobacteraceae</taxon>
        <taxon>Adhaeribacter</taxon>
    </lineage>
</organism>
<dbReference type="SMART" id="SM00988">
    <property type="entry name" value="UreE_N"/>
    <property type="match status" value="1"/>
</dbReference>
<proteinExistence type="inferred from homology"/>
<evidence type="ECO:0000256" key="4">
    <source>
        <dbReference type="ARBA" id="ARBA00023186"/>
    </source>
</evidence>
<evidence type="ECO:0000256" key="1">
    <source>
        <dbReference type="ARBA" id="ARBA00004496"/>
    </source>
</evidence>
<dbReference type="SUPFAM" id="SSF69737">
    <property type="entry name" value="Urease metallochaperone UreE, C-terminal domain"/>
    <property type="match status" value="1"/>
</dbReference>
<keyword evidence="3 5" id="KW-0533">Nickel</keyword>
<dbReference type="HAMAP" id="MF_00822">
    <property type="entry name" value="UreE"/>
    <property type="match status" value="1"/>
</dbReference>
<comment type="function">
    <text evidence="5">Involved in urease metallocenter assembly. Binds nickel. Probably functions as a nickel donor during metallocenter assembly.</text>
</comment>
<evidence type="ECO:0000313" key="7">
    <source>
        <dbReference type="EMBL" id="RDC62855.1"/>
    </source>
</evidence>
<gene>
    <name evidence="5" type="primary">ureE</name>
    <name evidence="7" type="ORF">AHMF7616_01449</name>
</gene>